<evidence type="ECO:0000313" key="2">
    <source>
        <dbReference type="Proteomes" id="UP000003185"/>
    </source>
</evidence>
<proteinExistence type="predicted"/>
<dbReference type="InterPro" id="IPR036589">
    <property type="entry name" value="HCY_dom_sf"/>
</dbReference>
<comment type="caution">
    <text evidence="1">The sequence shown here is derived from an EMBL/GenBank/DDBJ whole genome shotgun (WGS) entry which is preliminary data.</text>
</comment>
<dbReference type="SUPFAM" id="SSF82282">
    <property type="entry name" value="Homocysteine S-methyltransferase"/>
    <property type="match status" value="1"/>
</dbReference>
<dbReference type="AlphaFoldDB" id="A0A0H3PGM2"/>
<evidence type="ECO:0000313" key="1">
    <source>
        <dbReference type="EMBL" id="EDJ93845.1"/>
    </source>
</evidence>
<dbReference type="EMBL" id="AAZF01000001">
    <property type="protein sequence ID" value="EDJ93845.1"/>
    <property type="molecule type" value="Genomic_DNA"/>
</dbReference>
<gene>
    <name evidence="1" type="ORF">CGSHi3655_08134</name>
</gene>
<protein>
    <recommendedName>
        <fullName evidence="3">Methionine synthase</fullName>
    </recommendedName>
</protein>
<accession>A0A0H3PGM2</accession>
<evidence type="ECO:0008006" key="3">
    <source>
        <dbReference type="Google" id="ProtNLM"/>
    </source>
</evidence>
<organism evidence="1 2">
    <name type="scientific">Haemophilus influenzae (strain NTHi 3655)</name>
    <dbReference type="NCBI Taxonomy" id="375177"/>
    <lineage>
        <taxon>Bacteria</taxon>
        <taxon>Pseudomonadati</taxon>
        <taxon>Pseudomonadota</taxon>
        <taxon>Gammaproteobacteria</taxon>
        <taxon>Pasteurellales</taxon>
        <taxon>Pasteurellaceae</taxon>
        <taxon>Haemophilus</taxon>
    </lineage>
</organism>
<name>A0A0H3PGM2_HAEI3</name>
<sequence>MVNKTAQLKQALENRILILDGAMGTMIQKYKLT</sequence>
<dbReference type="Gene3D" id="3.20.20.330">
    <property type="entry name" value="Homocysteine-binding-like domain"/>
    <property type="match status" value="1"/>
</dbReference>
<dbReference type="Proteomes" id="UP000003185">
    <property type="component" value="Unassembled WGS sequence"/>
</dbReference>
<reference evidence="1 2" key="1">
    <citation type="journal article" date="2007" name="Genome Biol.">
        <title>Characterization and modeling of the Haemophilus influenzae core and supragenomes based on the complete genomic sequences of Rd and 12 clinical nontypeable strains.</title>
        <authorList>
            <person name="Hogg J.S."/>
            <person name="Hu F.Z."/>
            <person name="Janto B."/>
            <person name="Boissy R."/>
            <person name="Hayes J."/>
            <person name="Keefe R."/>
            <person name="Post J.C."/>
            <person name="Ehrlich G.D."/>
        </authorList>
    </citation>
    <scope>NUCLEOTIDE SEQUENCE [LARGE SCALE GENOMIC DNA]</scope>
    <source>
        <strain evidence="2">NTHi 3655</strain>
    </source>
</reference>